<keyword evidence="1" id="KW-0472">Membrane</keyword>
<evidence type="ECO:0008006" key="4">
    <source>
        <dbReference type="Google" id="ProtNLM"/>
    </source>
</evidence>
<dbReference type="EMBL" id="BORB01000011">
    <property type="protein sequence ID" value="GIN57347.1"/>
    <property type="molecule type" value="Genomic_DNA"/>
</dbReference>
<reference evidence="2 3" key="1">
    <citation type="submission" date="2021-03" db="EMBL/GenBank/DDBJ databases">
        <title>Antimicrobial resistance genes in bacteria isolated from Japanese honey, and their potential for conferring macrolide and lincosamide resistance in the American foulbrood pathogen Paenibacillus larvae.</title>
        <authorList>
            <person name="Okamoto M."/>
            <person name="Kumagai M."/>
            <person name="Kanamori H."/>
            <person name="Takamatsu D."/>
        </authorList>
    </citation>
    <scope>NUCLEOTIDE SEQUENCE [LARGE SCALE GENOMIC DNA]</scope>
    <source>
        <strain evidence="2 3">J8TS2</strain>
    </source>
</reference>
<sequence>MKKVLYRLYWDYEKEENWINEMAAQGWHLKKFFFGRFTFTKGEPGAFIYRNEFIIGMSANEKKDYFEFLKDSGITIINELCGWVYMKKSAAEGPFEIYSDTKSKITYYKRMLNIFLLLFFVNVWMGIMNISVFGDSTVGIFNIVVALLIAIPIIKIIQRKRN</sequence>
<feature type="transmembrane region" description="Helical" evidence="1">
    <location>
        <begin position="112"/>
        <end position="133"/>
    </location>
</feature>
<accession>A0ABQ4KJ61</accession>
<keyword evidence="1" id="KW-1133">Transmembrane helix</keyword>
<name>A0ABQ4KJ61_9BACI</name>
<protein>
    <recommendedName>
        <fullName evidence="4">DUF2812 domain-containing protein</fullName>
    </recommendedName>
</protein>
<comment type="caution">
    <text evidence="2">The sequence shown here is derived from an EMBL/GenBank/DDBJ whole genome shotgun (WGS) entry which is preliminary data.</text>
</comment>
<keyword evidence="3" id="KW-1185">Reference proteome</keyword>
<dbReference type="Pfam" id="PF11193">
    <property type="entry name" value="DUF2812"/>
    <property type="match status" value="1"/>
</dbReference>
<proteinExistence type="predicted"/>
<keyword evidence="1" id="KW-0812">Transmembrane</keyword>
<evidence type="ECO:0000313" key="3">
    <source>
        <dbReference type="Proteomes" id="UP000679950"/>
    </source>
</evidence>
<gene>
    <name evidence="2" type="ORF">J8TS2_16660</name>
</gene>
<evidence type="ECO:0000256" key="1">
    <source>
        <dbReference type="SAM" id="Phobius"/>
    </source>
</evidence>
<dbReference type="RefSeq" id="WP_158323598.1">
    <property type="nucleotide sequence ID" value="NZ_BORB01000011.1"/>
</dbReference>
<evidence type="ECO:0000313" key="2">
    <source>
        <dbReference type="EMBL" id="GIN57347.1"/>
    </source>
</evidence>
<organism evidence="2 3">
    <name type="scientific">Lederbergia ruris</name>
    <dbReference type="NCBI Taxonomy" id="217495"/>
    <lineage>
        <taxon>Bacteria</taxon>
        <taxon>Bacillati</taxon>
        <taxon>Bacillota</taxon>
        <taxon>Bacilli</taxon>
        <taxon>Bacillales</taxon>
        <taxon>Bacillaceae</taxon>
        <taxon>Lederbergia</taxon>
    </lineage>
</organism>
<dbReference type="InterPro" id="IPR021359">
    <property type="entry name" value="DUF2812"/>
</dbReference>
<dbReference type="Proteomes" id="UP000679950">
    <property type="component" value="Unassembled WGS sequence"/>
</dbReference>
<feature type="transmembrane region" description="Helical" evidence="1">
    <location>
        <begin position="139"/>
        <end position="157"/>
    </location>
</feature>